<sequence>MTWQKSKRREYVVSKWYGYYRPDGQVGARNYLLILSATIYANSVVERVANTIEGAIPITHHLGRCQTKSDLKMTFDVLCGMAKNPNVGGVVIVDHFREELCNIDDMAHEISKSGKPVETVNIRAAGGAINATTEAIRKAMYLARELSTYKREEADMSQFLFGLNCGTSDTTSGIASNPALGLCSDRIIREGGRSILAEFPELMGAEPWLTSRAVNKEVADKIEKMIKEYEERILATGEDIRGSQPTGDNIAGGLSTIEEKSLGGAKKSGSAPIQDVVFYAETPGKEPGVYLMYTPGHGSESITGIAAAGAQVLVFSTGGGHTIANPIMPTIKITGNKKSWEKMQDTVDLDLSGILEGTLTLEEAGDLIYNEVREVLSGKLTKSEILKERTGFAIHRIGLSI</sequence>
<dbReference type="GO" id="GO:0019698">
    <property type="term" value="P:D-galacturonate catabolic process"/>
    <property type="evidence" value="ECO:0007669"/>
    <property type="project" value="TreeGrafter"/>
</dbReference>
<dbReference type="GO" id="GO:0016829">
    <property type="term" value="F:lyase activity"/>
    <property type="evidence" value="ECO:0007669"/>
    <property type="project" value="UniProtKB-KW"/>
</dbReference>
<evidence type="ECO:0000256" key="2">
    <source>
        <dbReference type="ARBA" id="ARBA00023239"/>
    </source>
</evidence>
<dbReference type="InterPro" id="IPR007392">
    <property type="entry name" value="GD_AH_second"/>
</dbReference>
<reference evidence="6" key="1">
    <citation type="journal article" date="2017" name="Appl. Environ. Microbiol.">
        <title>Genomic analysis of Calderihabitans maritimus KKC1, a thermophilic hydrogenogenic carboxydotrophic bacterium isolated from marine sediment.</title>
        <authorList>
            <person name="Omae K."/>
            <person name="Yoneda Y."/>
            <person name="Fukuyama Y."/>
            <person name="Yoshida T."/>
            <person name="Sako Y."/>
        </authorList>
    </citation>
    <scope>NUCLEOTIDE SEQUENCE [LARGE SCALE GENOMIC DNA]</scope>
    <source>
        <strain evidence="6">KKC1</strain>
    </source>
</reference>
<organism evidence="5 6">
    <name type="scientific">Calderihabitans maritimus</name>
    <dbReference type="NCBI Taxonomy" id="1246530"/>
    <lineage>
        <taxon>Bacteria</taxon>
        <taxon>Bacillati</taxon>
        <taxon>Bacillota</taxon>
        <taxon>Clostridia</taxon>
        <taxon>Neomoorellales</taxon>
        <taxon>Calderihabitantaceae</taxon>
        <taxon>Calderihabitans</taxon>
    </lineage>
</organism>
<evidence type="ECO:0000259" key="3">
    <source>
        <dbReference type="Pfam" id="PF04295"/>
    </source>
</evidence>
<keyword evidence="6" id="KW-1185">Reference proteome</keyword>
<dbReference type="Pfam" id="PF04295">
    <property type="entry name" value="GD_AH_second"/>
    <property type="match status" value="1"/>
</dbReference>
<accession>A0A1Z5HWH4</accession>
<keyword evidence="2" id="KW-0456">Lyase</keyword>
<dbReference type="InterPro" id="IPR048332">
    <property type="entry name" value="GD_AH_C"/>
</dbReference>
<proteinExistence type="inferred from homology"/>
<name>A0A1Z5HWH4_9FIRM</name>
<dbReference type="EMBL" id="BDGJ01000172">
    <property type="protein sequence ID" value="GAW93864.1"/>
    <property type="molecule type" value="Genomic_DNA"/>
</dbReference>
<gene>
    <name evidence="5" type="ORF">KKC1_29890</name>
</gene>
<dbReference type="InterPro" id="IPR052172">
    <property type="entry name" value="UxaA_altronate/galactarate_dh"/>
</dbReference>
<dbReference type="Pfam" id="PF20629">
    <property type="entry name" value="GD_AH_C"/>
    <property type="match status" value="1"/>
</dbReference>
<evidence type="ECO:0000313" key="6">
    <source>
        <dbReference type="Proteomes" id="UP000197032"/>
    </source>
</evidence>
<comment type="similarity">
    <text evidence="1">Belongs to the UxaA family.</text>
</comment>
<dbReference type="AlphaFoldDB" id="A0A1Z5HWH4"/>
<comment type="caution">
    <text evidence="5">The sequence shown here is derived from an EMBL/GenBank/DDBJ whole genome shotgun (WGS) entry which is preliminary data.</text>
</comment>
<evidence type="ECO:0000256" key="1">
    <source>
        <dbReference type="ARBA" id="ARBA00010986"/>
    </source>
</evidence>
<dbReference type="PANTHER" id="PTHR30536:SF5">
    <property type="entry name" value="ALTRONATE DEHYDRATASE"/>
    <property type="match status" value="1"/>
</dbReference>
<evidence type="ECO:0000313" key="5">
    <source>
        <dbReference type="EMBL" id="GAW93864.1"/>
    </source>
</evidence>
<evidence type="ECO:0000259" key="4">
    <source>
        <dbReference type="Pfam" id="PF20629"/>
    </source>
</evidence>
<feature type="domain" description="D-galactarate/Altronate dehydratase second" evidence="3">
    <location>
        <begin position="18"/>
        <end position="145"/>
    </location>
</feature>
<dbReference type="PANTHER" id="PTHR30536">
    <property type="entry name" value="ALTRONATE/GALACTARATE DEHYDRATASE"/>
    <property type="match status" value="1"/>
</dbReference>
<dbReference type="Proteomes" id="UP000197032">
    <property type="component" value="Unassembled WGS sequence"/>
</dbReference>
<protein>
    <submittedName>
        <fullName evidence="5">Uncharacterized protein</fullName>
    </submittedName>
</protein>
<feature type="domain" description="D-galactarate/Altronate dehydratase C-terminal" evidence="4">
    <location>
        <begin position="156"/>
        <end position="396"/>
    </location>
</feature>